<name>A0A0G4FT79_VITBC</name>
<evidence type="ECO:0008006" key="4">
    <source>
        <dbReference type="Google" id="ProtNLM"/>
    </source>
</evidence>
<feature type="region of interest" description="Disordered" evidence="1">
    <location>
        <begin position="432"/>
        <end position="461"/>
    </location>
</feature>
<protein>
    <recommendedName>
        <fullName evidence="4">Oocyst wall protein</fullName>
    </recommendedName>
</protein>
<dbReference type="EMBL" id="CDMY01000491">
    <property type="protein sequence ID" value="CEM17562.1"/>
    <property type="molecule type" value="Genomic_DNA"/>
</dbReference>
<feature type="region of interest" description="Disordered" evidence="1">
    <location>
        <begin position="188"/>
        <end position="211"/>
    </location>
</feature>
<dbReference type="Proteomes" id="UP000041254">
    <property type="component" value="Unassembled WGS sequence"/>
</dbReference>
<accession>A0A0G4FT79</accession>
<dbReference type="OMA" id="MESDECT"/>
<dbReference type="InParanoid" id="A0A0G4FT79"/>
<reference evidence="2 3" key="1">
    <citation type="submission" date="2014-11" db="EMBL/GenBank/DDBJ databases">
        <authorList>
            <person name="Zhu J."/>
            <person name="Qi W."/>
            <person name="Song R."/>
        </authorList>
    </citation>
    <scope>NUCLEOTIDE SEQUENCE [LARGE SCALE GENOMIC DNA]</scope>
</reference>
<dbReference type="STRING" id="1169540.A0A0G4FT79"/>
<dbReference type="VEuPathDB" id="CryptoDB:Vbra_3085"/>
<proteinExistence type="predicted"/>
<dbReference type="AlphaFoldDB" id="A0A0G4FT79"/>
<gene>
    <name evidence="2" type="ORF">Vbra_3085</name>
</gene>
<evidence type="ECO:0000313" key="2">
    <source>
        <dbReference type="EMBL" id="CEM17562.1"/>
    </source>
</evidence>
<dbReference type="PhylomeDB" id="A0A0G4FT79"/>
<evidence type="ECO:0000313" key="3">
    <source>
        <dbReference type="Proteomes" id="UP000041254"/>
    </source>
</evidence>
<sequence length="461" mass="49668">MESTPKVLVCGPHAKLEGDKCVRIIKIHPFHRCPEGYDLRGTHKCLKVDGVPPEPMCPKGLELTEAGRCQKRSDVLPELVCKHGGTLKHDKCVESIESRAVPHCPAGCTLSSGEKKNAASVCQCITQEGALPSCPREYKMESDECTKTDSYAPTITCDGMKHGAGSKDGKCESIQTYSPSPSCPKGYSMEASKGSGHSHHGSGGAECVSSEKGAKKTAPMQTICDKGGEMKHGKCVKTSHAPGIPTCNKGGSLVDETCIHKETVPVQYTCSDGNMADSTKYGNKCTKTTTAPMKMMCKNGAVGKDGKCTRSKDRGAPMLECPKGTEEKKEDGELKCEKLVDKNPILLCPDGTKFNDDVGVCINLKETAPVERFCPDDFELEIKKPARKKKKEQAICKKIEIKAPVPICPHGYTDGKDSHSCYKEVSLPKMPGHGHHDNARHGGHGGFMGTEAEYEPPMSTK</sequence>
<organism evidence="2 3">
    <name type="scientific">Vitrella brassicaformis (strain CCMP3155)</name>
    <dbReference type="NCBI Taxonomy" id="1169540"/>
    <lineage>
        <taxon>Eukaryota</taxon>
        <taxon>Sar</taxon>
        <taxon>Alveolata</taxon>
        <taxon>Colpodellida</taxon>
        <taxon>Vitrellaceae</taxon>
        <taxon>Vitrella</taxon>
    </lineage>
</organism>
<keyword evidence="3" id="KW-1185">Reference proteome</keyword>
<evidence type="ECO:0000256" key="1">
    <source>
        <dbReference type="SAM" id="MobiDB-lite"/>
    </source>
</evidence>